<evidence type="ECO:0000313" key="3">
    <source>
        <dbReference type="EMBL" id="TDC72781.1"/>
    </source>
</evidence>
<dbReference type="AlphaFoldDB" id="A0A4R4T6R1"/>
<sequence length="167" mass="16053">MGDTSGQPGPIAGALRRAARTVGWLAPLVFAVVTTAVLLLTDIGEDGGHSNGPPEPTATPTAGATMPPAPTEDPGGEPAPPPETDAEEAQGSLGDSGGMFDGLGSAAGLGAVAALVTALGTAASRVLVAMGQFRLANANAEAIRAGRPPAPAPAPAPGEGPEAEGPP</sequence>
<dbReference type="Proteomes" id="UP000295345">
    <property type="component" value="Unassembled WGS sequence"/>
</dbReference>
<protein>
    <submittedName>
        <fullName evidence="3">Uncharacterized protein</fullName>
    </submittedName>
</protein>
<comment type="caution">
    <text evidence="3">The sequence shown here is derived from an EMBL/GenBank/DDBJ whole genome shotgun (WGS) entry which is preliminary data.</text>
</comment>
<reference evidence="3 4" key="1">
    <citation type="submission" date="2019-03" db="EMBL/GenBank/DDBJ databases">
        <title>Draft genome sequences of novel Actinobacteria.</title>
        <authorList>
            <person name="Sahin N."/>
            <person name="Ay H."/>
            <person name="Saygin H."/>
        </authorList>
    </citation>
    <scope>NUCLEOTIDE SEQUENCE [LARGE SCALE GENOMIC DNA]</scope>
    <source>
        <strain evidence="3 4">DSM 41900</strain>
    </source>
</reference>
<feature type="transmembrane region" description="Helical" evidence="2">
    <location>
        <begin position="106"/>
        <end position="128"/>
    </location>
</feature>
<proteinExistence type="predicted"/>
<dbReference type="EMBL" id="SMKI01000229">
    <property type="protein sequence ID" value="TDC72781.1"/>
    <property type="molecule type" value="Genomic_DNA"/>
</dbReference>
<evidence type="ECO:0000256" key="2">
    <source>
        <dbReference type="SAM" id="Phobius"/>
    </source>
</evidence>
<accession>A0A4R4T6R1</accession>
<keyword evidence="4" id="KW-1185">Reference proteome</keyword>
<feature type="region of interest" description="Disordered" evidence="1">
    <location>
        <begin position="45"/>
        <end position="101"/>
    </location>
</feature>
<organism evidence="3 4">
    <name type="scientific">Streptomyces hainanensis</name>
    <dbReference type="NCBI Taxonomy" id="402648"/>
    <lineage>
        <taxon>Bacteria</taxon>
        <taxon>Bacillati</taxon>
        <taxon>Actinomycetota</taxon>
        <taxon>Actinomycetes</taxon>
        <taxon>Kitasatosporales</taxon>
        <taxon>Streptomycetaceae</taxon>
        <taxon>Streptomyces</taxon>
    </lineage>
</organism>
<evidence type="ECO:0000256" key="1">
    <source>
        <dbReference type="SAM" id="MobiDB-lite"/>
    </source>
</evidence>
<feature type="compositionally biased region" description="Pro residues" evidence="1">
    <location>
        <begin position="67"/>
        <end position="83"/>
    </location>
</feature>
<dbReference type="RefSeq" id="WP_132819620.1">
    <property type="nucleotide sequence ID" value="NZ_SMKI01000229.1"/>
</dbReference>
<name>A0A4R4T6R1_9ACTN</name>
<feature type="region of interest" description="Disordered" evidence="1">
    <location>
        <begin position="144"/>
        <end position="167"/>
    </location>
</feature>
<keyword evidence="2" id="KW-1133">Transmembrane helix</keyword>
<feature type="compositionally biased region" description="Pro residues" evidence="1">
    <location>
        <begin position="148"/>
        <end position="167"/>
    </location>
</feature>
<evidence type="ECO:0000313" key="4">
    <source>
        <dbReference type="Proteomes" id="UP000295345"/>
    </source>
</evidence>
<feature type="transmembrane region" description="Helical" evidence="2">
    <location>
        <begin position="21"/>
        <end position="41"/>
    </location>
</feature>
<keyword evidence="2" id="KW-0812">Transmembrane</keyword>
<keyword evidence="2" id="KW-0472">Membrane</keyword>
<gene>
    <name evidence="3" type="ORF">E1283_20805</name>
</gene>